<feature type="domain" description="Ig-like" evidence="11">
    <location>
        <begin position="140"/>
        <end position="232"/>
    </location>
</feature>
<evidence type="ECO:0000256" key="5">
    <source>
        <dbReference type="ARBA" id="ARBA00022989"/>
    </source>
</evidence>
<reference evidence="12" key="1">
    <citation type="submission" date="2025-08" db="UniProtKB">
        <authorList>
            <consortium name="Ensembl"/>
        </authorList>
    </citation>
    <scope>IDENTIFICATION</scope>
</reference>
<dbReference type="InterPro" id="IPR013783">
    <property type="entry name" value="Ig-like_fold"/>
</dbReference>
<evidence type="ECO:0000256" key="1">
    <source>
        <dbReference type="ARBA" id="ARBA00004479"/>
    </source>
</evidence>
<dbReference type="PANTHER" id="PTHR12035:SF107">
    <property type="entry name" value="MYELIN-ASSOCIATED GLYCOPROTEIN"/>
    <property type="match status" value="1"/>
</dbReference>
<evidence type="ECO:0000313" key="13">
    <source>
        <dbReference type="Proteomes" id="UP000694569"/>
    </source>
</evidence>
<dbReference type="InterPro" id="IPR013162">
    <property type="entry name" value="CD80_C2-set"/>
</dbReference>
<proteinExistence type="inferred from homology"/>
<organism evidence="12 13">
    <name type="scientific">Leptobrachium leishanense</name>
    <name type="common">Leishan spiny toad</name>
    <dbReference type="NCBI Taxonomy" id="445787"/>
    <lineage>
        <taxon>Eukaryota</taxon>
        <taxon>Metazoa</taxon>
        <taxon>Chordata</taxon>
        <taxon>Craniata</taxon>
        <taxon>Vertebrata</taxon>
        <taxon>Euteleostomi</taxon>
        <taxon>Amphibia</taxon>
        <taxon>Batrachia</taxon>
        <taxon>Anura</taxon>
        <taxon>Pelobatoidea</taxon>
        <taxon>Megophryidae</taxon>
        <taxon>Leptobrachium</taxon>
    </lineage>
</organism>
<evidence type="ECO:0000259" key="11">
    <source>
        <dbReference type="PROSITE" id="PS50835"/>
    </source>
</evidence>
<keyword evidence="7" id="KW-1015">Disulfide bond</keyword>
<evidence type="ECO:0000256" key="8">
    <source>
        <dbReference type="ARBA" id="ARBA00038361"/>
    </source>
</evidence>
<accession>A0A8C5Q1E9</accession>
<dbReference type="Proteomes" id="UP000694569">
    <property type="component" value="Unplaced"/>
</dbReference>
<dbReference type="CDD" id="cd00096">
    <property type="entry name" value="Ig"/>
    <property type="match status" value="1"/>
</dbReference>
<dbReference type="InterPro" id="IPR036179">
    <property type="entry name" value="Ig-like_dom_sf"/>
</dbReference>
<comment type="similarity">
    <text evidence="8">Belongs to the immunoglobulin superfamily. SIGLEC (sialic acid binding Ig-like lectin) family.</text>
</comment>
<dbReference type="AlphaFoldDB" id="A0A8C5Q1E9"/>
<evidence type="ECO:0000256" key="10">
    <source>
        <dbReference type="SAM" id="SignalP"/>
    </source>
</evidence>
<protein>
    <submittedName>
        <fullName evidence="12">Myelin associated glycoprotein</fullName>
    </submittedName>
</protein>
<feature type="domain" description="Ig-like" evidence="11">
    <location>
        <begin position="328"/>
        <end position="407"/>
    </location>
</feature>
<dbReference type="Gene3D" id="2.60.40.10">
    <property type="entry name" value="Immunoglobulins"/>
    <property type="match status" value="4"/>
</dbReference>
<dbReference type="InterPro" id="IPR051036">
    <property type="entry name" value="SIGLEC"/>
</dbReference>
<keyword evidence="5 9" id="KW-1133">Transmembrane helix</keyword>
<feature type="domain" description="Ig-like" evidence="11">
    <location>
        <begin position="239"/>
        <end position="320"/>
    </location>
</feature>
<name>A0A8C5Q1E9_9ANUR</name>
<evidence type="ECO:0000256" key="3">
    <source>
        <dbReference type="ARBA" id="ARBA00022734"/>
    </source>
</evidence>
<dbReference type="GeneTree" id="ENSGT01150000286924"/>
<keyword evidence="4" id="KW-0130">Cell adhesion</keyword>
<dbReference type="GO" id="GO:0007155">
    <property type="term" value="P:cell adhesion"/>
    <property type="evidence" value="ECO:0007669"/>
    <property type="project" value="UniProtKB-KW"/>
</dbReference>
<dbReference type="GO" id="GO:0033691">
    <property type="term" value="F:sialic acid binding"/>
    <property type="evidence" value="ECO:0007669"/>
    <property type="project" value="TreeGrafter"/>
</dbReference>
<keyword evidence="3" id="KW-0430">Lectin</keyword>
<reference evidence="12" key="2">
    <citation type="submission" date="2025-09" db="UniProtKB">
        <authorList>
            <consortium name="Ensembl"/>
        </authorList>
    </citation>
    <scope>IDENTIFICATION</scope>
</reference>
<dbReference type="SMART" id="SM00409">
    <property type="entry name" value="IG"/>
    <property type="match status" value="3"/>
</dbReference>
<dbReference type="InterPro" id="IPR003598">
    <property type="entry name" value="Ig_sub2"/>
</dbReference>
<evidence type="ECO:0000313" key="12">
    <source>
        <dbReference type="Ensembl" id="ENSLLEP00000030643.1"/>
    </source>
</evidence>
<keyword evidence="2 9" id="KW-0812">Transmembrane</keyword>
<evidence type="ECO:0000256" key="7">
    <source>
        <dbReference type="ARBA" id="ARBA00023157"/>
    </source>
</evidence>
<dbReference type="GO" id="GO:0030246">
    <property type="term" value="F:carbohydrate binding"/>
    <property type="evidence" value="ECO:0007669"/>
    <property type="project" value="UniProtKB-KW"/>
</dbReference>
<gene>
    <name evidence="12" type="primary">MAG</name>
</gene>
<dbReference type="GO" id="GO:0005886">
    <property type="term" value="C:plasma membrane"/>
    <property type="evidence" value="ECO:0007669"/>
    <property type="project" value="TreeGrafter"/>
</dbReference>
<keyword evidence="6 9" id="KW-0472">Membrane</keyword>
<dbReference type="Ensembl" id="ENSLLET00000031822.1">
    <property type="protein sequence ID" value="ENSLLEP00000030643.1"/>
    <property type="gene ID" value="ENSLLEG00000019238.1"/>
</dbReference>
<evidence type="ECO:0000256" key="2">
    <source>
        <dbReference type="ARBA" id="ARBA00022692"/>
    </source>
</evidence>
<feature type="chain" id="PRO_5034439047" evidence="10">
    <location>
        <begin position="19"/>
        <end position="623"/>
    </location>
</feature>
<dbReference type="SUPFAM" id="SSF48726">
    <property type="entry name" value="Immunoglobulin"/>
    <property type="match status" value="4"/>
</dbReference>
<dbReference type="Pfam" id="PF08205">
    <property type="entry name" value="C2-set_2"/>
    <property type="match status" value="1"/>
</dbReference>
<comment type="subcellular location">
    <subcellularLocation>
        <location evidence="1">Membrane</location>
        <topology evidence="1">Single-pass type I membrane protein</topology>
    </subcellularLocation>
</comment>
<dbReference type="InterPro" id="IPR007110">
    <property type="entry name" value="Ig-like_dom"/>
</dbReference>
<dbReference type="PROSITE" id="PS50835">
    <property type="entry name" value="IG_LIKE"/>
    <property type="match status" value="3"/>
</dbReference>
<keyword evidence="13" id="KW-1185">Reference proteome</keyword>
<feature type="transmembrane region" description="Helical" evidence="9">
    <location>
        <begin position="509"/>
        <end position="533"/>
    </location>
</feature>
<dbReference type="SMART" id="SM00408">
    <property type="entry name" value="IGc2"/>
    <property type="match status" value="2"/>
</dbReference>
<dbReference type="PANTHER" id="PTHR12035">
    <property type="entry name" value="SIALIC ACID BINDING IMMUNOGLOBULIN-LIKE LECTIN"/>
    <property type="match status" value="1"/>
</dbReference>
<dbReference type="InterPro" id="IPR003599">
    <property type="entry name" value="Ig_sub"/>
</dbReference>
<dbReference type="Pfam" id="PF13927">
    <property type="entry name" value="Ig_3"/>
    <property type="match status" value="2"/>
</dbReference>
<sequence>MAWTALPLLWILLQGAWSKHWAAWMPQSISAFTETCVAIPCRFDFPSEIQPSAVHGIWYFNSPYPKNFPPVVLKSKTNTAHDIYMGRTKMLGDLKEKNCSIQIDRLSLDLQGKYYFRTDLGGYNQYTFSEHANLHILDEPYVLSPTMIVSASETELTCLVPDNCPDMKPSVTWIEIEGLEHHSAYARLEESDSAWTHISTLKFLPSHKNNGQRLGCKVTYPDTELEYRGYITMDVKYAPRILDINSSSETTEGTQVALVCVVDSNPLSRIMWFKEDVLLKEDYSRNLTLELEHVTFSHDGVYICAAENEHGRANKSMGLAVMYAPWKPLVNASGIAVEGESVTIMCNTQGNPEPTISIIKDKHVLSSVIFENELVLEIPAVSHEHDGEYWCTAENPYGQSNSSFNLTVVFSPLFLPESKCTVSKDTVQCMCTVKSNPDPVIVFELPDRNLTVSELEPELVHSQRSGYMVSSILTLHKDAGVPQLVLCSASNLYGHKVQELLFQDSGKLVWAKIGPVGAVVVFVILVAVGGYLIKTREKKNLPESSSFVQTDASGSHAGHSSVKKNLGKLENQFLSISERLILKKQQPSSVDSDYANIDFTKKNVKDSYTSTEELTEYAEIRVK</sequence>
<keyword evidence="10" id="KW-0732">Signal</keyword>
<evidence type="ECO:0000256" key="4">
    <source>
        <dbReference type="ARBA" id="ARBA00022889"/>
    </source>
</evidence>
<dbReference type="OrthoDB" id="10012075at2759"/>
<feature type="signal peptide" evidence="10">
    <location>
        <begin position="1"/>
        <end position="18"/>
    </location>
</feature>
<evidence type="ECO:0000256" key="9">
    <source>
        <dbReference type="SAM" id="Phobius"/>
    </source>
</evidence>
<evidence type="ECO:0000256" key="6">
    <source>
        <dbReference type="ARBA" id="ARBA00023136"/>
    </source>
</evidence>